<reference evidence="3 4" key="1">
    <citation type="submission" date="2021-04" db="EMBL/GenBank/DDBJ databases">
        <title>Paenibacillus sp. DLE-14 whole genome sequence.</title>
        <authorList>
            <person name="Ham Y.J."/>
        </authorList>
    </citation>
    <scope>NUCLEOTIDE SEQUENCE [LARGE SCALE GENOMIC DNA]</scope>
    <source>
        <strain evidence="3 4">DLE-14</strain>
    </source>
</reference>
<organism evidence="3 4">
    <name type="scientific">Paenibacillus lignilyticus</name>
    <dbReference type="NCBI Taxonomy" id="1172615"/>
    <lineage>
        <taxon>Bacteria</taxon>
        <taxon>Bacillati</taxon>
        <taxon>Bacillota</taxon>
        <taxon>Bacilli</taxon>
        <taxon>Bacillales</taxon>
        <taxon>Paenibacillaceae</taxon>
        <taxon>Paenibacillus</taxon>
    </lineage>
</organism>
<proteinExistence type="predicted"/>
<protein>
    <submittedName>
        <fullName evidence="3">Alpha-L-rhamnosidase</fullName>
    </submittedName>
</protein>
<dbReference type="InterPro" id="IPR012341">
    <property type="entry name" value="6hp_glycosidase-like_sf"/>
</dbReference>
<accession>A0ABS5CBW7</accession>
<gene>
    <name evidence="2" type="ORF">I8J30_04010</name>
    <name evidence="3" type="ORF">I8J30_12185</name>
</gene>
<dbReference type="Pfam" id="PF17389">
    <property type="entry name" value="Bac_rhamnosid6H"/>
    <property type="match status" value="1"/>
</dbReference>
<dbReference type="RefSeq" id="WP_210655570.1">
    <property type="nucleotide sequence ID" value="NZ_JAGKSP010000001.1"/>
</dbReference>
<dbReference type="Gene3D" id="2.60.420.10">
    <property type="entry name" value="Maltose phosphorylase, domain 3"/>
    <property type="match status" value="1"/>
</dbReference>
<keyword evidence="4" id="KW-1185">Reference proteome</keyword>
<dbReference type="PANTHER" id="PTHR34987:SF4">
    <property type="entry name" value="ALPHA-L-RHAMNOSIDASE C-TERMINAL DOMAIN-CONTAINING PROTEIN"/>
    <property type="match status" value="1"/>
</dbReference>
<sequence length="766" mass="86623">MTEAVWIWYPDQTAVQPNMYVDFRKKIALGHVNVIVKVSACQEYQLFVNGQLAGRGPSPCSPEWQYYDEINISSFLQEGENVLSAVVYHFGDKDIVTNQMQGPGGFWLQLESAEGEMLLGSDASWSCRISPRWETRNHRISRWGGFNEIYVVDREDGWQEKEYVEEDWLQAGIVARIGDAENPWTHLIPAEIAPLHREQVHPAAIIRTEANYGSVIGASELLARSPAAGMSVDCSAPYSLPGVVFDYGREVVGRPVIIIEAPEGGVMRLAYGESLELQYVDTFVLRRGNNAVSTFGRRACRFLQLSFLAAPKPLTVKELVFEHQHYDFKQQGTFVTNEERLNRIWDVSCYTTLMNSQDHLEDCPWREKALWVADAVVMGKVIYHVYGDTALLRKSLLQGARIQNEDGSIPGTGPERNAQMLTDFCGHWLLGVRDYWRYSGDCATIEQLWPNLLKLTDWFGAQKDETGLFAQADRPGWWCFIDWTVHIDKRDKVTCINALYVAVLEAMSEMSLALGKFEVSVDYRKHADQLKLDIRRQLWLADKEAFTDCIIGNTLSTNLSLQTNFLAAWCGIMTEAETTRFIERYYDTNALVEIKGAFFQHIVLEVFVRMGMTGRALELIRGYWGAMVDRGATTWWETFDASTPHGVTPSTYGGNVPTYLWEGPLVSQCHAWGASPAYILHQLISGIDVLRLGQGIIRLRKPADEGPDRLSAELPTRNGLIRAEWKREDGVYSGTVTVPSVYQVVRDEDMPKAIIVHFEKGAAVQR</sequence>
<dbReference type="EMBL" id="JAGKSP010000001">
    <property type="protein sequence ID" value="MBP3961863.1"/>
    <property type="molecule type" value="Genomic_DNA"/>
</dbReference>
<dbReference type="PANTHER" id="PTHR34987">
    <property type="entry name" value="C, PUTATIVE (AFU_ORTHOLOGUE AFUA_3G02880)-RELATED"/>
    <property type="match status" value="1"/>
</dbReference>
<dbReference type="EMBL" id="JAGKSP010000004">
    <property type="protein sequence ID" value="MBP3963466.1"/>
    <property type="molecule type" value="Genomic_DNA"/>
</dbReference>
<comment type="caution">
    <text evidence="3">The sequence shown here is derived from an EMBL/GenBank/DDBJ whole genome shotgun (WGS) entry which is preliminary data.</text>
</comment>
<name>A0ABS5CBW7_9BACL</name>
<dbReference type="InterPro" id="IPR035396">
    <property type="entry name" value="Bac_rhamnosid6H"/>
</dbReference>
<dbReference type="SUPFAM" id="SSF48208">
    <property type="entry name" value="Six-hairpin glycosidases"/>
    <property type="match status" value="1"/>
</dbReference>
<evidence type="ECO:0000313" key="4">
    <source>
        <dbReference type="Proteomes" id="UP000673394"/>
    </source>
</evidence>
<dbReference type="Gene3D" id="2.60.120.260">
    <property type="entry name" value="Galactose-binding domain-like"/>
    <property type="match status" value="2"/>
</dbReference>
<evidence type="ECO:0000313" key="3">
    <source>
        <dbReference type="EMBL" id="MBP3963466.1"/>
    </source>
</evidence>
<dbReference type="InterPro" id="IPR008928">
    <property type="entry name" value="6-hairpin_glycosidase_sf"/>
</dbReference>
<evidence type="ECO:0000259" key="1">
    <source>
        <dbReference type="Pfam" id="PF17389"/>
    </source>
</evidence>
<evidence type="ECO:0000313" key="2">
    <source>
        <dbReference type="EMBL" id="MBP3961863.1"/>
    </source>
</evidence>
<dbReference type="Proteomes" id="UP000673394">
    <property type="component" value="Unassembled WGS sequence"/>
</dbReference>
<dbReference type="Gene3D" id="1.50.10.10">
    <property type="match status" value="1"/>
</dbReference>
<feature type="domain" description="Alpha-L-rhamnosidase six-hairpin glycosidase" evidence="1">
    <location>
        <begin position="329"/>
        <end position="683"/>
    </location>
</feature>